<dbReference type="Pfam" id="PF16477">
    <property type="entry name" value="DUF5054"/>
    <property type="match status" value="1"/>
</dbReference>
<protein>
    <submittedName>
        <fullName evidence="2">Glycosyl hydrolases family 38 N-terminal domain-containing protein</fullName>
    </submittedName>
</protein>
<dbReference type="EMBL" id="FTNK01000004">
    <property type="protein sequence ID" value="SIQ85031.1"/>
    <property type="molecule type" value="Genomic_DNA"/>
</dbReference>
<proteinExistence type="predicted"/>
<dbReference type="RefSeq" id="WP_076576773.1">
    <property type="nucleotide sequence ID" value="NZ_FTNK01000004.1"/>
</dbReference>
<name>A0ABY1JVU0_9BACL</name>
<dbReference type="Pfam" id="PF01074">
    <property type="entry name" value="Glyco_hydro_38N"/>
    <property type="match status" value="1"/>
</dbReference>
<evidence type="ECO:0000313" key="3">
    <source>
        <dbReference type="Proteomes" id="UP000186666"/>
    </source>
</evidence>
<accession>A0ABY1JVU0</accession>
<dbReference type="InterPro" id="IPR000602">
    <property type="entry name" value="Glyco_hydro_38_N"/>
</dbReference>
<keyword evidence="2" id="KW-0378">Hydrolase</keyword>
<feature type="domain" description="Glycoside hydrolase family 38 N-terminal" evidence="1">
    <location>
        <begin position="8"/>
        <end position="193"/>
    </location>
</feature>
<comment type="caution">
    <text evidence="2">The sequence shown here is derived from an EMBL/GenBank/DDBJ whole genome shotgun (WGS) entry which is preliminary data.</text>
</comment>
<organism evidence="2 3">
    <name type="scientific">Paenibacillus macquariensis</name>
    <dbReference type="NCBI Taxonomy" id="948756"/>
    <lineage>
        <taxon>Bacteria</taxon>
        <taxon>Bacillati</taxon>
        <taxon>Bacillota</taxon>
        <taxon>Bacilli</taxon>
        <taxon>Bacillales</taxon>
        <taxon>Paenibacillaceae</taxon>
        <taxon>Paenibacillus</taxon>
    </lineage>
</organism>
<sequence>MNQTIERVHVIFKTHLDMGYTDMAKNVVDRYMNHFIPQALELSEQFASEEGDVKFVWTTGSWLINEYLKVASPDMRVRMEEAIMQGRIAWHGLPFTSHTEMMDAELFEFGLSISKKLDRKYGKRTIAAKMTDVPGHTIGMVPLLAKSGIQYLHLGVNMVSKNPQVPKIFVWRASDGSEIIVNYADSYGKPFQMDGLKDALYFAHTGDNHGPSSMEEVRELFVQLQLEYPGAEIMASSLDAFAEKLLELKSSLPIIREEIGDSWIHGITSDPWKVARYRELLRLREKWITLGVLDPESEQYTHFCNHLMLISEHTWGLNTSVYLVDFDNYSATDFAEARVRDVLDDTKMKKYNYLRQLENPNRSLSVLESSWQEQRDYIDQALSSLPEELANEARQEFERMTPGESAETEKGTVAIEMNECYQLGQFHVSFAPDGSINKLIDPLGKVWANEEHRLGTFQYETFGKENYDRYFDEYVTNLTIHHSWADNDLGKPGIEYVEPKPAHKRYKPTVRTLHLEKQTDCDIVHAELKLPQDVCQHFGAPRTLSVIYTFHRREPKMDVELQWKDKQACRLPEASWFSFVPLVNNPNLWEMDKLGMRVSPLFVVKDGNRNMHSVNTGLYYEGADGSAVIETLDAPIVCPGEPRLLELDNTYAPLDGGFHFNLHNNVWGTNFVMWFEDDMKFRFSITLQSNPI</sequence>
<dbReference type="Proteomes" id="UP000186666">
    <property type="component" value="Unassembled WGS sequence"/>
</dbReference>
<dbReference type="GO" id="GO:0016787">
    <property type="term" value="F:hydrolase activity"/>
    <property type="evidence" value="ECO:0007669"/>
    <property type="project" value="UniProtKB-KW"/>
</dbReference>
<dbReference type="CDD" id="cd10791">
    <property type="entry name" value="GH38N_AMII_like_1"/>
    <property type="match status" value="1"/>
</dbReference>
<gene>
    <name evidence="2" type="ORF">SAMN05421578_104338</name>
</gene>
<reference evidence="2 3" key="1">
    <citation type="submission" date="2017-01" db="EMBL/GenBank/DDBJ databases">
        <authorList>
            <person name="Varghese N."/>
            <person name="Submissions S."/>
        </authorList>
    </citation>
    <scope>NUCLEOTIDE SEQUENCE [LARGE SCALE GENOMIC DNA]</scope>
    <source>
        <strain evidence="2 3">ATCC 23464</strain>
    </source>
</reference>
<evidence type="ECO:0000259" key="1">
    <source>
        <dbReference type="Pfam" id="PF01074"/>
    </source>
</evidence>
<evidence type="ECO:0000313" key="2">
    <source>
        <dbReference type="EMBL" id="SIQ85031.1"/>
    </source>
</evidence>
<dbReference type="Gene3D" id="3.20.110.10">
    <property type="entry name" value="Glycoside hydrolase 38, N terminal domain"/>
    <property type="match status" value="1"/>
</dbReference>
<dbReference type="InterPro" id="IPR011330">
    <property type="entry name" value="Glyco_hydro/deAcase_b/a-brl"/>
</dbReference>
<dbReference type="SUPFAM" id="SSF88713">
    <property type="entry name" value="Glycoside hydrolase/deacetylase"/>
    <property type="match status" value="1"/>
</dbReference>
<dbReference type="InterPro" id="IPR032482">
    <property type="entry name" value="DUF5054"/>
</dbReference>
<dbReference type="InterPro" id="IPR027291">
    <property type="entry name" value="Glyco_hydro_38_N_sf"/>
</dbReference>
<keyword evidence="3" id="KW-1185">Reference proteome</keyword>